<feature type="region of interest" description="Disordered" evidence="1">
    <location>
        <begin position="32"/>
        <end position="91"/>
    </location>
</feature>
<evidence type="ECO:0000256" key="2">
    <source>
        <dbReference type="SAM" id="SignalP"/>
    </source>
</evidence>
<proteinExistence type="predicted"/>
<feature type="chain" id="PRO_5046038946" description="DUF4124 domain-containing protein" evidence="2">
    <location>
        <begin position="18"/>
        <end position="174"/>
    </location>
</feature>
<gene>
    <name evidence="3" type="ORF">QLQ83_05770</name>
</gene>
<keyword evidence="2" id="KW-0732">Signal</keyword>
<reference evidence="3 4" key="1">
    <citation type="submission" date="2023-04" db="EMBL/GenBank/DDBJ databases">
        <title>Halomonas strains isolated from rhizosphere soil.</title>
        <authorList>
            <person name="Xu L."/>
            <person name="Sun J.-Q."/>
        </authorList>
    </citation>
    <scope>NUCLEOTIDE SEQUENCE [LARGE SCALE GENOMIC DNA]</scope>
    <source>
        <strain evidence="3 4">LR5S20</strain>
    </source>
</reference>
<accession>A0ABT6UX91</accession>
<feature type="compositionally biased region" description="Low complexity" evidence="1">
    <location>
        <begin position="58"/>
        <end position="78"/>
    </location>
</feature>
<sequence>MKLIAIVLLALPLVATAQMKCPDGSYRDRCAGGQGQEFEAPSMSTYRASEDHKRSVSSWQGQEKQQKRQSSSRQATRSGPKPPPDSPMSTAARARDMGISRNELVKAVSRGTVLNGMHRQDVVRILGNPTQVDKQTLGGQRCEHMHWWSEAEFEWVHYIRLCNGRVDHIRQGRS</sequence>
<evidence type="ECO:0000313" key="3">
    <source>
        <dbReference type="EMBL" id="MDI5890594.1"/>
    </source>
</evidence>
<comment type="caution">
    <text evidence="3">The sequence shown here is derived from an EMBL/GenBank/DDBJ whole genome shotgun (WGS) entry which is preliminary data.</text>
</comment>
<keyword evidence="4" id="KW-1185">Reference proteome</keyword>
<protein>
    <recommendedName>
        <fullName evidence="5">DUF4124 domain-containing protein</fullName>
    </recommendedName>
</protein>
<evidence type="ECO:0000313" key="4">
    <source>
        <dbReference type="Proteomes" id="UP001225957"/>
    </source>
</evidence>
<name>A0ABT6UX91_9GAMM</name>
<organism evidence="3 4">
    <name type="scientific">Halomonas rhizosphaerae</name>
    <dbReference type="NCBI Taxonomy" id="3043296"/>
    <lineage>
        <taxon>Bacteria</taxon>
        <taxon>Pseudomonadati</taxon>
        <taxon>Pseudomonadota</taxon>
        <taxon>Gammaproteobacteria</taxon>
        <taxon>Oceanospirillales</taxon>
        <taxon>Halomonadaceae</taxon>
        <taxon>Halomonas</taxon>
    </lineage>
</organism>
<feature type="signal peptide" evidence="2">
    <location>
        <begin position="1"/>
        <end position="17"/>
    </location>
</feature>
<dbReference type="Proteomes" id="UP001225957">
    <property type="component" value="Unassembled WGS sequence"/>
</dbReference>
<evidence type="ECO:0000256" key="1">
    <source>
        <dbReference type="SAM" id="MobiDB-lite"/>
    </source>
</evidence>
<dbReference type="EMBL" id="JASCQP010000018">
    <property type="protein sequence ID" value="MDI5890594.1"/>
    <property type="molecule type" value="Genomic_DNA"/>
</dbReference>
<dbReference type="RefSeq" id="WP_282734569.1">
    <property type="nucleotide sequence ID" value="NZ_JASCQP010000018.1"/>
</dbReference>
<evidence type="ECO:0008006" key="5">
    <source>
        <dbReference type="Google" id="ProtNLM"/>
    </source>
</evidence>